<accession>A0A5C3QCE3</accession>
<sequence>MIMNLPTTTFLLASALFLSAYAQVGNIQCPPGYTRAVTSIGSSAVTQATSVGESSLLTSSGAGSSVITSIDDSIPTSIGAGSSVITVPTTLPTSITETSGSEPTLEARQVEGEVPSGCVPVDAEESGRPDDDHDGEDGEGVESGEEGAGVRLGAGVGLGVGAVVVSLGVGMVL</sequence>
<feature type="chain" id="PRO_5022996987" evidence="2">
    <location>
        <begin position="23"/>
        <end position="173"/>
    </location>
</feature>
<feature type="compositionally biased region" description="Polar residues" evidence="1">
    <location>
        <begin position="93"/>
        <end position="102"/>
    </location>
</feature>
<feature type="signal peptide" evidence="2">
    <location>
        <begin position="1"/>
        <end position="22"/>
    </location>
</feature>
<protein>
    <submittedName>
        <fullName evidence="3">Uncharacterized protein</fullName>
    </submittedName>
</protein>
<dbReference type="AlphaFoldDB" id="A0A5C3QCE3"/>
<evidence type="ECO:0000313" key="3">
    <source>
        <dbReference type="EMBL" id="TFK97848.1"/>
    </source>
</evidence>
<evidence type="ECO:0000256" key="2">
    <source>
        <dbReference type="SAM" id="SignalP"/>
    </source>
</evidence>
<proteinExistence type="predicted"/>
<evidence type="ECO:0000313" key="4">
    <source>
        <dbReference type="Proteomes" id="UP000305067"/>
    </source>
</evidence>
<reference evidence="3 4" key="1">
    <citation type="journal article" date="2019" name="Nat. Ecol. Evol.">
        <title>Megaphylogeny resolves global patterns of mushroom evolution.</title>
        <authorList>
            <person name="Varga T."/>
            <person name="Krizsan K."/>
            <person name="Foldi C."/>
            <person name="Dima B."/>
            <person name="Sanchez-Garcia M."/>
            <person name="Sanchez-Ramirez S."/>
            <person name="Szollosi G.J."/>
            <person name="Szarkandi J.G."/>
            <person name="Papp V."/>
            <person name="Albert L."/>
            <person name="Andreopoulos W."/>
            <person name="Angelini C."/>
            <person name="Antonin V."/>
            <person name="Barry K.W."/>
            <person name="Bougher N.L."/>
            <person name="Buchanan P."/>
            <person name="Buyck B."/>
            <person name="Bense V."/>
            <person name="Catcheside P."/>
            <person name="Chovatia M."/>
            <person name="Cooper J."/>
            <person name="Damon W."/>
            <person name="Desjardin D."/>
            <person name="Finy P."/>
            <person name="Geml J."/>
            <person name="Haridas S."/>
            <person name="Hughes K."/>
            <person name="Justo A."/>
            <person name="Karasinski D."/>
            <person name="Kautmanova I."/>
            <person name="Kiss B."/>
            <person name="Kocsube S."/>
            <person name="Kotiranta H."/>
            <person name="LaButti K.M."/>
            <person name="Lechner B.E."/>
            <person name="Liimatainen K."/>
            <person name="Lipzen A."/>
            <person name="Lukacs Z."/>
            <person name="Mihaltcheva S."/>
            <person name="Morgado L.N."/>
            <person name="Niskanen T."/>
            <person name="Noordeloos M.E."/>
            <person name="Ohm R.A."/>
            <person name="Ortiz-Santana B."/>
            <person name="Ovrebo C."/>
            <person name="Racz N."/>
            <person name="Riley R."/>
            <person name="Savchenko A."/>
            <person name="Shiryaev A."/>
            <person name="Soop K."/>
            <person name="Spirin V."/>
            <person name="Szebenyi C."/>
            <person name="Tomsovsky M."/>
            <person name="Tulloss R.E."/>
            <person name="Uehling J."/>
            <person name="Grigoriev I.V."/>
            <person name="Vagvolgyi C."/>
            <person name="Papp T."/>
            <person name="Martin F.M."/>
            <person name="Miettinen O."/>
            <person name="Hibbett D.S."/>
            <person name="Nagy L.G."/>
        </authorList>
    </citation>
    <scope>NUCLEOTIDE SEQUENCE [LARGE SCALE GENOMIC DNA]</scope>
    <source>
        <strain evidence="3 4">CBS 309.79</strain>
    </source>
</reference>
<name>A0A5C3QCE3_9AGAR</name>
<evidence type="ECO:0000256" key="1">
    <source>
        <dbReference type="SAM" id="MobiDB-lite"/>
    </source>
</evidence>
<keyword evidence="2" id="KW-0732">Signal</keyword>
<keyword evidence="4" id="KW-1185">Reference proteome</keyword>
<organism evidence="3 4">
    <name type="scientific">Pterulicium gracile</name>
    <dbReference type="NCBI Taxonomy" id="1884261"/>
    <lineage>
        <taxon>Eukaryota</taxon>
        <taxon>Fungi</taxon>
        <taxon>Dikarya</taxon>
        <taxon>Basidiomycota</taxon>
        <taxon>Agaricomycotina</taxon>
        <taxon>Agaricomycetes</taxon>
        <taxon>Agaricomycetidae</taxon>
        <taxon>Agaricales</taxon>
        <taxon>Pleurotineae</taxon>
        <taxon>Pterulaceae</taxon>
        <taxon>Pterulicium</taxon>
    </lineage>
</organism>
<gene>
    <name evidence="3" type="ORF">BDV98DRAFT_573893</name>
</gene>
<dbReference type="Proteomes" id="UP000305067">
    <property type="component" value="Unassembled WGS sequence"/>
</dbReference>
<feature type="compositionally biased region" description="Acidic residues" evidence="1">
    <location>
        <begin position="132"/>
        <end position="145"/>
    </location>
</feature>
<dbReference type="EMBL" id="ML178844">
    <property type="protein sequence ID" value="TFK97848.1"/>
    <property type="molecule type" value="Genomic_DNA"/>
</dbReference>
<feature type="region of interest" description="Disordered" evidence="1">
    <location>
        <begin position="93"/>
        <end position="147"/>
    </location>
</feature>